<dbReference type="PANTHER" id="PTHR42673:SF4">
    <property type="entry name" value="MALEYLACETOACETATE ISOMERASE"/>
    <property type="match status" value="1"/>
</dbReference>
<sequence length="219" mass="24581">MSDLTLTIGDKNLSSWSFRPWFLMTQAGIPFTEENIKLDQPNSRKVLAEKSPSGLVPFLTHKKDGGEIQIWDSLAIAEYLNDMFPEKHLWPQDLAARAFARSISAEMHSGFSAIRNVWPMMFTREGLKHTTSGGVQREIGRIDHLWTEARTRFGAQASDDEGFLFGKFSIADAMYAPVVSRFITYGPVPLNAHADAYVKTICKTRAFIAWGEGAAQEHQ</sequence>
<evidence type="ECO:0000313" key="2">
    <source>
        <dbReference type="EMBL" id="VAW06361.1"/>
    </source>
</evidence>
<keyword evidence="2" id="KW-0808">Transferase</keyword>
<dbReference type="EMBL" id="UOEH01000516">
    <property type="protein sequence ID" value="VAW06361.1"/>
    <property type="molecule type" value="Genomic_DNA"/>
</dbReference>
<dbReference type="SFLD" id="SFLDS00019">
    <property type="entry name" value="Glutathione_Transferase_(cytos"/>
    <property type="match status" value="1"/>
</dbReference>
<dbReference type="GO" id="GO:0016034">
    <property type="term" value="F:maleylacetoacetate isomerase activity"/>
    <property type="evidence" value="ECO:0007669"/>
    <property type="project" value="TreeGrafter"/>
</dbReference>
<dbReference type="CDD" id="cd03194">
    <property type="entry name" value="GST_C_3"/>
    <property type="match status" value="1"/>
</dbReference>
<dbReference type="InterPro" id="IPR004045">
    <property type="entry name" value="Glutathione_S-Trfase_N"/>
</dbReference>
<dbReference type="SUPFAM" id="SSF47616">
    <property type="entry name" value="GST C-terminal domain-like"/>
    <property type="match status" value="1"/>
</dbReference>
<dbReference type="InterPro" id="IPR036249">
    <property type="entry name" value="Thioredoxin-like_sf"/>
</dbReference>
<organism evidence="2">
    <name type="scientific">hydrothermal vent metagenome</name>
    <dbReference type="NCBI Taxonomy" id="652676"/>
    <lineage>
        <taxon>unclassified sequences</taxon>
        <taxon>metagenomes</taxon>
        <taxon>ecological metagenomes</taxon>
    </lineage>
</organism>
<accession>A0A3B0SJF1</accession>
<gene>
    <name evidence="2" type="ORF">MNBD_ALPHA05-2328</name>
</gene>
<feature type="domain" description="GST N-terminal" evidence="1">
    <location>
        <begin position="4"/>
        <end position="88"/>
    </location>
</feature>
<dbReference type="Pfam" id="PF13409">
    <property type="entry name" value="GST_N_2"/>
    <property type="match status" value="1"/>
</dbReference>
<dbReference type="EC" id="2.5.1.18" evidence="2"/>
<evidence type="ECO:0000259" key="1">
    <source>
        <dbReference type="PROSITE" id="PS50404"/>
    </source>
</evidence>
<dbReference type="GO" id="GO:0006749">
    <property type="term" value="P:glutathione metabolic process"/>
    <property type="evidence" value="ECO:0007669"/>
    <property type="project" value="TreeGrafter"/>
</dbReference>
<dbReference type="GO" id="GO:0004364">
    <property type="term" value="F:glutathione transferase activity"/>
    <property type="evidence" value="ECO:0007669"/>
    <property type="project" value="UniProtKB-EC"/>
</dbReference>
<dbReference type="GO" id="GO:0006559">
    <property type="term" value="P:L-phenylalanine catabolic process"/>
    <property type="evidence" value="ECO:0007669"/>
    <property type="project" value="TreeGrafter"/>
</dbReference>
<dbReference type="InterPro" id="IPR040079">
    <property type="entry name" value="Glutathione_S-Trfase"/>
</dbReference>
<proteinExistence type="predicted"/>
<protein>
    <submittedName>
        <fullName evidence="2">Glutathione S-transferase</fullName>
        <ecNumber evidence="2">2.5.1.18</ecNumber>
    </submittedName>
</protein>
<name>A0A3B0SJF1_9ZZZZ</name>
<dbReference type="PROSITE" id="PS50404">
    <property type="entry name" value="GST_NTER"/>
    <property type="match status" value="1"/>
</dbReference>
<reference evidence="2" key="1">
    <citation type="submission" date="2018-06" db="EMBL/GenBank/DDBJ databases">
        <authorList>
            <person name="Zhirakovskaya E."/>
        </authorList>
    </citation>
    <scope>NUCLEOTIDE SEQUENCE</scope>
</reference>
<dbReference type="SUPFAM" id="SSF52833">
    <property type="entry name" value="Thioredoxin-like"/>
    <property type="match status" value="1"/>
</dbReference>
<dbReference type="InterPro" id="IPR036282">
    <property type="entry name" value="Glutathione-S-Trfase_C_sf"/>
</dbReference>
<dbReference type="Gene3D" id="3.40.30.10">
    <property type="entry name" value="Glutaredoxin"/>
    <property type="match status" value="1"/>
</dbReference>
<dbReference type="PANTHER" id="PTHR42673">
    <property type="entry name" value="MALEYLACETOACETATE ISOMERASE"/>
    <property type="match status" value="1"/>
</dbReference>
<dbReference type="AlphaFoldDB" id="A0A3B0SJF1"/>
<dbReference type="CDD" id="cd03043">
    <property type="entry name" value="GST_N_1"/>
    <property type="match status" value="1"/>
</dbReference>
<dbReference type="Gene3D" id="1.20.1050.10">
    <property type="match status" value="1"/>
</dbReference>